<evidence type="ECO:0000259" key="7">
    <source>
        <dbReference type="Pfam" id="PF21157"/>
    </source>
</evidence>
<keyword evidence="9" id="KW-1185">Reference proteome</keyword>
<dbReference type="InterPro" id="IPR020458">
    <property type="entry name" value="Znf_DskA_TraR_CS"/>
</dbReference>
<evidence type="ECO:0000256" key="5">
    <source>
        <dbReference type="PROSITE-ProRule" id="PRU00510"/>
    </source>
</evidence>
<evidence type="ECO:0000256" key="4">
    <source>
        <dbReference type="ARBA" id="ARBA00022833"/>
    </source>
</evidence>
<dbReference type="PANTHER" id="PTHR33823">
    <property type="entry name" value="RNA POLYMERASE-BINDING TRANSCRIPTION FACTOR DKSA-RELATED"/>
    <property type="match status" value="1"/>
</dbReference>
<feature type="zinc finger region" description="dksA C4-type" evidence="5">
    <location>
        <begin position="83"/>
        <end position="107"/>
    </location>
</feature>
<keyword evidence="3" id="KW-0863">Zinc-finger</keyword>
<dbReference type="InterPro" id="IPR012784">
    <property type="entry name" value="DksA_RNA_pol-bd"/>
</dbReference>
<accession>A0A1H2JLN1</accession>
<dbReference type="EMBL" id="FNLL01000013">
    <property type="protein sequence ID" value="SDU57434.1"/>
    <property type="molecule type" value="Genomic_DNA"/>
</dbReference>
<evidence type="ECO:0000256" key="1">
    <source>
        <dbReference type="ARBA" id="ARBA00022490"/>
    </source>
</evidence>
<dbReference type="NCBIfam" id="TIGR02420">
    <property type="entry name" value="dksA"/>
    <property type="match status" value="1"/>
</dbReference>
<keyword evidence="4" id="KW-0862">Zinc</keyword>
<dbReference type="Proteomes" id="UP000199608">
    <property type="component" value="Unassembled WGS sequence"/>
</dbReference>
<name>A0A1H2JLN1_9BACT</name>
<evidence type="ECO:0000256" key="3">
    <source>
        <dbReference type="ARBA" id="ARBA00022771"/>
    </source>
</evidence>
<sequence length="119" mass="13812">MEKDQIKYFKTVLTLRLDELINHAGHTMSELVSQSIQEIGYIDRACVDTDQTLKLRIRSRESQLIKKIRAALDRVENNSYGICESCGEDISIKRLEARPVTTKCIHCKEEEEKQELIMQ</sequence>
<reference evidence="9" key="1">
    <citation type="submission" date="2016-10" db="EMBL/GenBank/DDBJ databases">
        <authorList>
            <person name="Varghese N."/>
            <person name="Submissions S."/>
        </authorList>
    </citation>
    <scope>NUCLEOTIDE SEQUENCE [LARGE SCALE GENOMIC DNA]</scope>
    <source>
        <strain evidence="9">DSM 3384</strain>
    </source>
</reference>
<dbReference type="Pfam" id="PF01258">
    <property type="entry name" value="zf-dskA_traR"/>
    <property type="match status" value="1"/>
</dbReference>
<proteinExistence type="predicted"/>
<dbReference type="AlphaFoldDB" id="A0A1H2JLN1"/>
<dbReference type="InterPro" id="IPR048489">
    <property type="entry name" value="DksA_N"/>
</dbReference>
<evidence type="ECO:0000256" key="2">
    <source>
        <dbReference type="ARBA" id="ARBA00022723"/>
    </source>
</evidence>
<dbReference type="PROSITE" id="PS51128">
    <property type="entry name" value="ZF_DKSA_2"/>
    <property type="match status" value="1"/>
</dbReference>
<dbReference type="InterPro" id="IPR000962">
    <property type="entry name" value="Znf_DskA_TraR"/>
</dbReference>
<keyword evidence="1" id="KW-0963">Cytoplasm</keyword>
<evidence type="ECO:0000259" key="6">
    <source>
        <dbReference type="Pfam" id="PF01258"/>
    </source>
</evidence>
<dbReference type="GO" id="GO:0008270">
    <property type="term" value="F:zinc ion binding"/>
    <property type="evidence" value="ECO:0007669"/>
    <property type="project" value="UniProtKB-KW"/>
</dbReference>
<dbReference type="Gene3D" id="1.20.120.910">
    <property type="entry name" value="DksA, coiled-coil domain"/>
    <property type="match status" value="1"/>
</dbReference>
<dbReference type="Pfam" id="PF21157">
    <property type="entry name" value="DksA_N"/>
    <property type="match status" value="1"/>
</dbReference>
<evidence type="ECO:0000313" key="9">
    <source>
        <dbReference type="Proteomes" id="UP000199608"/>
    </source>
</evidence>
<dbReference type="PANTHER" id="PTHR33823:SF2">
    <property type="entry name" value="RNA POLYMERASE-BINDING TRANSCRIPTION FACTOR DKSA"/>
    <property type="match status" value="1"/>
</dbReference>
<dbReference type="InterPro" id="IPR037187">
    <property type="entry name" value="DnaK_N"/>
</dbReference>
<keyword evidence="2" id="KW-0479">Metal-binding</keyword>
<feature type="domain" description="DnaK suppressor protein DksA N-terminal" evidence="7">
    <location>
        <begin position="5"/>
        <end position="75"/>
    </location>
</feature>
<feature type="domain" description="Zinc finger DksA/TraR C4-type" evidence="6">
    <location>
        <begin position="79"/>
        <end position="113"/>
    </location>
</feature>
<dbReference type="SUPFAM" id="SSF57716">
    <property type="entry name" value="Glucocorticoid receptor-like (DNA-binding domain)"/>
    <property type="match status" value="1"/>
</dbReference>
<organism evidence="8 9">
    <name type="scientific">Desulfobacula phenolica</name>
    <dbReference type="NCBI Taxonomy" id="90732"/>
    <lineage>
        <taxon>Bacteria</taxon>
        <taxon>Pseudomonadati</taxon>
        <taxon>Thermodesulfobacteriota</taxon>
        <taxon>Desulfobacteria</taxon>
        <taxon>Desulfobacterales</taxon>
        <taxon>Desulfobacteraceae</taxon>
        <taxon>Desulfobacula</taxon>
    </lineage>
</organism>
<dbReference type="SUPFAM" id="SSF109635">
    <property type="entry name" value="DnaK suppressor protein DksA, alpha-hairpin domain"/>
    <property type="match status" value="1"/>
</dbReference>
<dbReference type="PROSITE" id="PS01102">
    <property type="entry name" value="ZF_DKSA_1"/>
    <property type="match status" value="1"/>
</dbReference>
<gene>
    <name evidence="8" type="ORF">SAMN04487931_11396</name>
</gene>
<protein>
    <submittedName>
        <fullName evidence="8">Transcriptional regulator, TraR/DksA family</fullName>
    </submittedName>
</protein>
<evidence type="ECO:0000313" key="8">
    <source>
        <dbReference type="EMBL" id="SDU57434.1"/>
    </source>
</evidence>